<dbReference type="PROSITE" id="PS51352">
    <property type="entry name" value="THIOREDOXIN_2"/>
    <property type="match status" value="1"/>
</dbReference>
<feature type="domain" description="Thioredoxin" evidence="3">
    <location>
        <begin position="1"/>
        <end position="130"/>
    </location>
</feature>
<keyword evidence="5" id="KW-1185">Reference proteome</keyword>
<evidence type="ECO:0000313" key="4">
    <source>
        <dbReference type="EMBL" id="KAJ7211277.1"/>
    </source>
</evidence>
<protein>
    <submittedName>
        <fullName evidence="4">Thioredoxin-like protein</fullName>
    </submittedName>
</protein>
<keyword evidence="1" id="KW-1015">Disulfide bond</keyword>
<name>A0AAD6VGG0_9AGAR</name>
<dbReference type="CDD" id="cd02947">
    <property type="entry name" value="TRX_family"/>
    <property type="match status" value="1"/>
</dbReference>
<comment type="caution">
    <text evidence="4">The sequence shown here is derived from an EMBL/GenBank/DDBJ whole genome shotgun (WGS) entry which is preliminary data.</text>
</comment>
<dbReference type="PANTHER" id="PTHR46115">
    <property type="entry name" value="THIOREDOXIN-LIKE PROTEIN 1"/>
    <property type="match status" value="1"/>
</dbReference>
<evidence type="ECO:0000256" key="2">
    <source>
        <dbReference type="SAM" id="MobiDB-lite"/>
    </source>
</evidence>
<dbReference type="Proteomes" id="UP001219525">
    <property type="component" value="Unassembled WGS sequence"/>
</dbReference>
<dbReference type="SUPFAM" id="SSF52833">
    <property type="entry name" value="Thioredoxin-like"/>
    <property type="match status" value="1"/>
</dbReference>
<proteinExistence type="predicted"/>
<sequence length="130" mass="14252">MSKPVEIHSVEEWNNIVETSTAAGKTIVVDFHAEWCGPCKVIAPRFNELASQNPQAQFVRVDVDEQSQIAESFRVTAMPTFFAIKAKSVVGMLRGADPRGLATLVHQHAGPNPPVAPNDEEKSRETKSNL</sequence>
<dbReference type="AlphaFoldDB" id="A0AAD6VGG0"/>
<reference evidence="4" key="1">
    <citation type="submission" date="2023-03" db="EMBL/GenBank/DDBJ databases">
        <title>Massive genome expansion in bonnet fungi (Mycena s.s.) driven by repeated elements and novel gene families across ecological guilds.</title>
        <authorList>
            <consortium name="Lawrence Berkeley National Laboratory"/>
            <person name="Harder C.B."/>
            <person name="Miyauchi S."/>
            <person name="Viragh M."/>
            <person name="Kuo A."/>
            <person name="Thoen E."/>
            <person name="Andreopoulos B."/>
            <person name="Lu D."/>
            <person name="Skrede I."/>
            <person name="Drula E."/>
            <person name="Henrissat B."/>
            <person name="Morin E."/>
            <person name="Kohler A."/>
            <person name="Barry K."/>
            <person name="LaButti K."/>
            <person name="Morin E."/>
            <person name="Salamov A."/>
            <person name="Lipzen A."/>
            <person name="Mereny Z."/>
            <person name="Hegedus B."/>
            <person name="Baldrian P."/>
            <person name="Stursova M."/>
            <person name="Weitz H."/>
            <person name="Taylor A."/>
            <person name="Grigoriev I.V."/>
            <person name="Nagy L.G."/>
            <person name="Martin F."/>
            <person name="Kauserud H."/>
        </authorList>
    </citation>
    <scope>NUCLEOTIDE SEQUENCE</scope>
    <source>
        <strain evidence="4">9144</strain>
    </source>
</reference>
<dbReference type="EMBL" id="JARJCW010000026">
    <property type="protein sequence ID" value="KAJ7211277.1"/>
    <property type="molecule type" value="Genomic_DNA"/>
</dbReference>
<dbReference type="Pfam" id="PF00085">
    <property type="entry name" value="Thioredoxin"/>
    <property type="match status" value="1"/>
</dbReference>
<dbReference type="InterPro" id="IPR036249">
    <property type="entry name" value="Thioredoxin-like_sf"/>
</dbReference>
<feature type="compositionally biased region" description="Basic and acidic residues" evidence="2">
    <location>
        <begin position="119"/>
        <end position="130"/>
    </location>
</feature>
<organism evidence="4 5">
    <name type="scientific">Mycena pura</name>
    <dbReference type="NCBI Taxonomy" id="153505"/>
    <lineage>
        <taxon>Eukaryota</taxon>
        <taxon>Fungi</taxon>
        <taxon>Dikarya</taxon>
        <taxon>Basidiomycota</taxon>
        <taxon>Agaricomycotina</taxon>
        <taxon>Agaricomycetes</taxon>
        <taxon>Agaricomycetidae</taxon>
        <taxon>Agaricales</taxon>
        <taxon>Marasmiineae</taxon>
        <taxon>Mycenaceae</taxon>
        <taxon>Mycena</taxon>
    </lineage>
</organism>
<dbReference type="PRINTS" id="PR00421">
    <property type="entry name" value="THIOREDOXIN"/>
</dbReference>
<evidence type="ECO:0000313" key="5">
    <source>
        <dbReference type="Proteomes" id="UP001219525"/>
    </source>
</evidence>
<dbReference type="InterPro" id="IPR013766">
    <property type="entry name" value="Thioredoxin_domain"/>
</dbReference>
<gene>
    <name evidence="4" type="ORF">GGX14DRAFT_624092</name>
</gene>
<accession>A0AAD6VGG0</accession>
<evidence type="ECO:0000259" key="3">
    <source>
        <dbReference type="PROSITE" id="PS51352"/>
    </source>
</evidence>
<dbReference type="InterPro" id="IPR017937">
    <property type="entry name" value="Thioredoxin_CS"/>
</dbReference>
<feature type="region of interest" description="Disordered" evidence="2">
    <location>
        <begin position="104"/>
        <end position="130"/>
    </location>
</feature>
<dbReference type="Gene3D" id="3.40.30.10">
    <property type="entry name" value="Glutaredoxin"/>
    <property type="match status" value="1"/>
</dbReference>
<evidence type="ECO:0000256" key="1">
    <source>
        <dbReference type="ARBA" id="ARBA00023157"/>
    </source>
</evidence>
<dbReference type="PROSITE" id="PS00194">
    <property type="entry name" value="THIOREDOXIN_1"/>
    <property type="match status" value="1"/>
</dbReference>